<keyword evidence="13" id="KW-1015">Disulfide bond</keyword>
<evidence type="ECO:0000313" key="20">
    <source>
        <dbReference type="RefSeq" id="XP_031438663.1"/>
    </source>
</evidence>
<feature type="region of interest" description="Disordered" evidence="16">
    <location>
        <begin position="179"/>
        <end position="216"/>
    </location>
</feature>
<keyword evidence="10 17" id="KW-0732">Signal</keyword>
<feature type="region of interest" description="Disordered" evidence="16">
    <location>
        <begin position="694"/>
        <end position="722"/>
    </location>
</feature>
<evidence type="ECO:0000256" key="11">
    <source>
        <dbReference type="ARBA" id="ARBA00022989"/>
    </source>
</evidence>
<dbReference type="GeneID" id="105889593"/>
<evidence type="ECO:0000256" key="7">
    <source>
        <dbReference type="ARBA" id="ARBA00022530"/>
    </source>
</evidence>
<proteinExistence type="inferred from homology"/>
<keyword evidence="14" id="KW-0325">Glycoprotein</keyword>
<feature type="compositionally biased region" description="Polar residues" evidence="16">
    <location>
        <begin position="958"/>
        <end position="972"/>
    </location>
</feature>
<keyword evidence="12" id="KW-0472">Membrane</keyword>
<dbReference type="InterPro" id="IPR001507">
    <property type="entry name" value="ZP_dom"/>
</dbReference>
<feature type="compositionally biased region" description="Polar residues" evidence="16">
    <location>
        <begin position="510"/>
        <end position="530"/>
    </location>
</feature>
<evidence type="ECO:0000256" key="16">
    <source>
        <dbReference type="SAM" id="MobiDB-lite"/>
    </source>
</evidence>
<feature type="compositionally biased region" description="Polar residues" evidence="16">
    <location>
        <begin position="1080"/>
        <end position="1101"/>
    </location>
</feature>
<name>A0A6P8GHY5_CLUHA</name>
<evidence type="ECO:0000256" key="12">
    <source>
        <dbReference type="ARBA" id="ARBA00023136"/>
    </source>
</evidence>
<evidence type="ECO:0000256" key="15">
    <source>
        <dbReference type="ARBA" id="ARBA00030824"/>
    </source>
</evidence>
<evidence type="ECO:0000256" key="13">
    <source>
        <dbReference type="ARBA" id="ARBA00023157"/>
    </source>
</evidence>
<evidence type="ECO:0000256" key="4">
    <source>
        <dbReference type="ARBA" id="ARBA00017980"/>
    </source>
</evidence>
<gene>
    <name evidence="20" type="primary">LOC105889593</name>
</gene>
<dbReference type="Gene3D" id="2.60.40.3210">
    <property type="entry name" value="Zona pellucida, ZP-N domain"/>
    <property type="match status" value="1"/>
</dbReference>
<evidence type="ECO:0000256" key="14">
    <source>
        <dbReference type="ARBA" id="ARBA00023180"/>
    </source>
</evidence>
<feature type="region of interest" description="Disordered" evidence="16">
    <location>
        <begin position="246"/>
        <end position="274"/>
    </location>
</feature>
<feature type="region of interest" description="Disordered" evidence="16">
    <location>
        <begin position="1014"/>
        <end position="1038"/>
    </location>
</feature>
<dbReference type="Pfam" id="PF23344">
    <property type="entry name" value="ZP-N"/>
    <property type="match status" value="1"/>
</dbReference>
<feature type="compositionally biased region" description="Polar residues" evidence="16">
    <location>
        <begin position="888"/>
        <end position="908"/>
    </location>
</feature>
<feature type="chain" id="PRO_5027695541" description="Zona pellucida sperm-binding protein 3" evidence="17">
    <location>
        <begin position="23"/>
        <end position="1524"/>
    </location>
</feature>
<feature type="region of interest" description="Disordered" evidence="16">
    <location>
        <begin position="566"/>
        <end position="594"/>
    </location>
</feature>
<dbReference type="RefSeq" id="XP_031438663.1">
    <property type="nucleotide sequence ID" value="XM_031582803.1"/>
</dbReference>
<keyword evidence="19" id="KW-1185">Reference proteome</keyword>
<dbReference type="KEGG" id="char:105889593"/>
<dbReference type="FunFam" id="2.60.40.4100:FF:000002">
    <property type="entry name" value="Zona pellucida sperm-binding protein 3"/>
    <property type="match status" value="1"/>
</dbReference>
<feature type="signal peptide" evidence="17">
    <location>
        <begin position="1"/>
        <end position="22"/>
    </location>
</feature>
<feature type="compositionally biased region" description="Polar residues" evidence="16">
    <location>
        <begin position="766"/>
        <end position="786"/>
    </location>
</feature>
<keyword evidence="5" id="KW-1003">Cell membrane</keyword>
<dbReference type="InterPro" id="IPR055355">
    <property type="entry name" value="ZP-C"/>
</dbReference>
<dbReference type="SMART" id="SM00241">
    <property type="entry name" value="ZP"/>
    <property type="match status" value="1"/>
</dbReference>
<evidence type="ECO:0000256" key="1">
    <source>
        <dbReference type="ARBA" id="ARBA00004251"/>
    </source>
</evidence>
<feature type="domain" description="ZP" evidence="18">
    <location>
        <begin position="1216"/>
        <end position="1476"/>
    </location>
</feature>
<feature type="compositionally biased region" description="Polar residues" evidence="16">
    <location>
        <begin position="190"/>
        <end position="216"/>
    </location>
</feature>
<feature type="compositionally biased region" description="Polar residues" evidence="16">
    <location>
        <begin position="254"/>
        <end position="274"/>
    </location>
</feature>
<dbReference type="GO" id="GO:0035803">
    <property type="term" value="P:egg coat formation"/>
    <property type="evidence" value="ECO:0007669"/>
    <property type="project" value="TreeGrafter"/>
</dbReference>
<feature type="compositionally biased region" description="Polar residues" evidence="16">
    <location>
        <begin position="702"/>
        <end position="722"/>
    </location>
</feature>
<reference evidence="20" key="1">
    <citation type="submission" date="2025-08" db="UniProtKB">
        <authorList>
            <consortium name="RefSeq"/>
        </authorList>
    </citation>
    <scope>IDENTIFICATION</scope>
</reference>
<sequence length="1524" mass="171448">MGSGWQVKFFQTLLCACSVSVSFHLSVKRESWRERVHQRAEHPIEHMDQNPAAQAPPEKDPMFEWISQLVQSRRDFREKPLVAKTRKMPETLQMDDPIVHREGVQVPQRPLMIDLPKDGSRNQPGRSSQDPRHPMTTATQTPLSYEVNASQRQLNDRLVQIPVKQELQRPLMMNLPMGVTFGGSGKPPGWSSQDPRHPTTTATQRPRPSEVNASQRQLNDRLVQIPVKQELQRPLMMNLPMGVTFGGSGKPPGWSSQDPLHPTTTATQRQRPYEVNASQRQLNDRLVQIPVKQELQRPLMMNLPMGVTFGGSGKLPGWSSQDPIHPTTTATQRQRPYEVNASQRQLNDRLVQIPVKQELQRPLMMDLPIGVTFGGSGKPPGWSSQDPIHPTTTATQRQRPYEVNASQRQLNDRLVQIPVKQELQRPLLMDLPMGVTFGGSGKPPGWSSQDPLHPTTTATQRQRPYEVNASQRQLNDRLVQIPVKQELQRPLMMNLPMGVTFGGSGKPPGWSSQDPIHPTTTATQRQRPYEVNASQRQLNDRLVQIPVKQELQRPLLMDLPMGVTFGGSGKPPGWSSQDPRHPTTTATQRQRPYEVNASQRQLNDRLVQIPVKQELQRPLLMDLPMGVTFGGSGKPPGWSSQDPLHPTTTATQRQRPYEVNASQRQLNDRLVQIPVKQELQRPLMMDLPMGVTFGGSGKPPGWSSQDPLHPTTTATQRQRPYEVNASQRQLNDRLVQIPVKQELQRPLMMNLPMGVTFGGSGKPPGWSSQDPIHPTTTATQRQRPYEVNASQRQLNDRLVQIPVKQELQRPLMMNLPKDVMFAGSRNQPGQSSQDPQHSMTTATQRPLSYEVNASQRQLNDRLVQIPVKQELQRPLMMNLPKDVMFAGSRNQPGQSPQDPRHPTTTATQRPRPYEVNASQRQLNDRLVQIPVKQELQRPLMMNLPMGVTFGGSGKPPGWSSQDPRHPTTTATQRPRPYEVNASQRQLNDRLVQIPVKQEFQRPLMMNLPMGVTFGGSGKPPGWSSQDPRHPTTTATQRPRPYEVNVSQRQLNDRLVQIPVKQELQRPLMMNLPKDVMFAGSRNQPGQSSQDPQHSMTTATQRPLSYEVNASQRQLNDRLVQIPVKQELQRPLMMNLPMGVTFAGSRNQPGQSYEGPQHSQKPQPSETSASRKHSSQTWQPSPAQSSQRPQLTAVETLPKDQKTELRQPETPQSVTAVCGEELLQLTVKMDFLGTGHLINPADITLGGCAPTRLDESQQELLFETALHECGGTAQMFEDEVVYTFSLIYTARPVGDSPIVKTNDATVRIDCYYDRFYNVSSNALRPTWTPYQSSQLSDGSLDFSLRLMTDDWQYERLSTKFFLGNMIKIEASVRVENHVPLRVYVDSCVAAVQPEIQSGTSYVLIEKHGCLSDSKLMASRSQFMPRKQDEKLQMEIEAFKFADESSDSFYIICNLRAVSAAGAAVSGHKACHYSMENDRWNNADGNNEVCSCCNAETCPIRMTRAAEDVKGRLVKLGPISVKEKTI</sequence>
<feature type="region of interest" description="Disordered" evidence="16">
    <location>
        <begin position="1139"/>
        <end position="1192"/>
    </location>
</feature>
<evidence type="ECO:0000256" key="9">
    <source>
        <dbReference type="ARBA" id="ARBA00022692"/>
    </source>
</evidence>
<comment type="similarity">
    <text evidence="3">Belongs to the ZP domain family. ZPC subfamily.</text>
</comment>
<organism evidence="19 20">
    <name type="scientific">Clupea harengus</name>
    <name type="common">Atlantic herring</name>
    <dbReference type="NCBI Taxonomy" id="7950"/>
    <lineage>
        <taxon>Eukaryota</taxon>
        <taxon>Metazoa</taxon>
        <taxon>Chordata</taxon>
        <taxon>Craniata</taxon>
        <taxon>Vertebrata</taxon>
        <taxon>Euteleostomi</taxon>
        <taxon>Actinopterygii</taxon>
        <taxon>Neopterygii</taxon>
        <taxon>Teleostei</taxon>
        <taxon>Clupei</taxon>
        <taxon>Clupeiformes</taxon>
        <taxon>Clupeoidei</taxon>
        <taxon>Clupeidae</taxon>
        <taxon>Clupea</taxon>
    </lineage>
</organism>
<feature type="region of interest" description="Disordered" evidence="16">
    <location>
        <begin position="630"/>
        <end position="658"/>
    </location>
</feature>
<dbReference type="GO" id="GO:2000344">
    <property type="term" value="P:positive regulation of acrosome reaction"/>
    <property type="evidence" value="ECO:0007669"/>
    <property type="project" value="TreeGrafter"/>
</dbReference>
<dbReference type="PROSITE" id="PS51034">
    <property type="entry name" value="ZP_2"/>
    <property type="match status" value="1"/>
</dbReference>
<evidence type="ECO:0000256" key="6">
    <source>
        <dbReference type="ARBA" id="ARBA00022525"/>
    </source>
</evidence>
<feature type="region of interest" description="Disordered" evidence="16">
    <location>
        <begin position="950"/>
        <end position="974"/>
    </location>
</feature>
<feature type="region of interest" description="Disordered" evidence="16">
    <location>
        <begin position="376"/>
        <end position="402"/>
    </location>
</feature>
<evidence type="ECO:0000256" key="17">
    <source>
        <dbReference type="SAM" id="SignalP"/>
    </source>
</evidence>
<evidence type="ECO:0000313" key="19">
    <source>
        <dbReference type="Proteomes" id="UP000515152"/>
    </source>
</evidence>
<dbReference type="PANTHER" id="PTHR11576:SF2">
    <property type="entry name" value="ZONA PELLUCIDA SPERM-BINDING PROTEIN 3"/>
    <property type="match status" value="1"/>
</dbReference>
<feature type="region of interest" description="Disordered" evidence="16">
    <location>
        <begin position="438"/>
        <end position="466"/>
    </location>
</feature>
<accession>A0A6P8GHY5</accession>
<evidence type="ECO:0000256" key="3">
    <source>
        <dbReference type="ARBA" id="ARBA00006735"/>
    </source>
</evidence>
<dbReference type="GO" id="GO:0032190">
    <property type="term" value="F:acrosin binding"/>
    <property type="evidence" value="ECO:0007669"/>
    <property type="project" value="TreeGrafter"/>
</dbReference>
<dbReference type="FunFam" id="2.60.40.3210:FF:000001">
    <property type="entry name" value="Zona pellucida sperm-binding protein 3"/>
    <property type="match status" value="1"/>
</dbReference>
<feature type="compositionally biased region" description="Polar residues" evidence="16">
    <location>
        <begin position="382"/>
        <end position="402"/>
    </location>
</feature>
<evidence type="ECO:0000256" key="10">
    <source>
        <dbReference type="ARBA" id="ARBA00022729"/>
    </source>
</evidence>
<evidence type="ECO:0000256" key="2">
    <source>
        <dbReference type="ARBA" id="ARBA00004498"/>
    </source>
</evidence>
<dbReference type="Pfam" id="PF00100">
    <property type="entry name" value="Zona_pellucida"/>
    <property type="match status" value="1"/>
</dbReference>
<evidence type="ECO:0000256" key="5">
    <source>
        <dbReference type="ARBA" id="ARBA00022475"/>
    </source>
</evidence>
<feature type="compositionally biased region" description="Low complexity" evidence="16">
    <location>
        <begin position="1178"/>
        <end position="1189"/>
    </location>
</feature>
<keyword evidence="6" id="KW-0964">Secreted</keyword>
<dbReference type="GO" id="GO:0005886">
    <property type="term" value="C:plasma membrane"/>
    <property type="evidence" value="ECO:0007669"/>
    <property type="project" value="UniProtKB-SubCell"/>
</dbReference>
<evidence type="ECO:0000256" key="8">
    <source>
        <dbReference type="ARBA" id="ARBA00022685"/>
    </source>
</evidence>
<feature type="region of interest" description="Disordered" evidence="16">
    <location>
        <begin position="504"/>
        <end position="530"/>
    </location>
</feature>
<protein>
    <recommendedName>
        <fullName evidence="4">Zona pellucida sperm-binding protein 3</fullName>
    </recommendedName>
    <alternativeName>
        <fullName evidence="15">Zona pellucida glycoprotein 3</fullName>
    </alternativeName>
</protein>
<keyword evidence="11" id="KW-1133">Transmembrane helix</keyword>
<comment type="subcellular location">
    <subcellularLocation>
        <location evidence="1">Cell membrane</location>
        <topology evidence="1">Single-pass type I membrane protein</topology>
    </subcellularLocation>
    <subcellularLocation>
        <location evidence="2">Secreted</location>
        <location evidence="2">Extracellular space</location>
        <location evidence="2">Extracellular matrix</location>
    </subcellularLocation>
</comment>
<feature type="region of interest" description="Disordered" evidence="16">
    <location>
        <begin position="110"/>
        <end position="142"/>
    </location>
</feature>
<keyword evidence="8" id="KW-0165">Cleavage on pair of basic residues</keyword>
<dbReference type="InterPro" id="IPR055356">
    <property type="entry name" value="ZP-N"/>
</dbReference>
<keyword evidence="7" id="KW-0272">Extracellular matrix</keyword>
<evidence type="ECO:0000259" key="18">
    <source>
        <dbReference type="PROSITE" id="PS51034"/>
    </source>
</evidence>
<feature type="compositionally biased region" description="Polar residues" evidence="16">
    <location>
        <begin position="1022"/>
        <end position="1036"/>
    </location>
</feature>
<feature type="region of interest" description="Disordered" evidence="16">
    <location>
        <begin position="760"/>
        <end position="786"/>
    </location>
</feature>
<feature type="compositionally biased region" description="Polar residues" evidence="16">
    <location>
        <begin position="446"/>
        <end position="466"/>
    </location>
</feature>
<feature type="compositionally biased region" description="Polar residues" evidence="16">
    <location>
        <begin position="638"/>
        <end position="658"/>
    </location>
</feature>
<feature type="compositionally biased region" description="Polar residues" evidence="16">
    <location>
        <begin position="1156"/>
        <end position="1167"/>
    </location>
</feature>
<feature type="compositionally biased region" description="Polar residues" evidence="16">
    <location>
        <begin position="574"/>
        <end position="594"/>
    </location>
</feature>
<dbReference type="PANTHER" id="PTHR11576">
    <property type="entry name" value="ZONA PELLUCIDA SPERM-BINDING PROTEIN 3"/>
    <property type="match status" value="1"/>
</dbReference>
<dbReference type="GO" id="GO:0007339">
    <property type="term" value="P:binding of sperm to zona pellucida"/>
    <property type="evidence" value="ECO:0007669"/>
    <property type="project" value="TreeGrafter"/>
</dbReference>
<feature type="compositionally biased region" description="Polar residues" evidence="16">
    <location>
        <begin position="824"/>
        <end position="845"/>
    </location>
</feature>
<feature type="region of interest" description="Disordered" evidence="16">
    <location>
        <begin position="821"/>
        <end position="845"/>
    </location>
</feature>
<feature type="region of interest" description="Disordered" evidence="16">
    <location>
        <begin position="1077"/>
        <end position="1101"/>
    </location>
</feature>
<dbReference type="Gene3D" id="2.60.40.4100">
    <property type="entry name" value="Zona pellucida, ZP-C domain"/>
    <property type="match status" value="1"/>
</dbReference>
<dbReference type="GO" id="GO:0031012">
    <property type="term" value="C:extracellular matrix"/>
    <property type="evidence" value="ECO:0007669"/>
    <property type="project" value="TreeGrafter"/>
</dbReference>
<dbReference type="Proteomes" id="UP000515152">
    <property type="component" value="Chromosome 16"/>
</dbReference>
<feature type="region of interest" description="Disordered" evidence="16">
    <location>
        <begin position="885"/>
        <end position="911"/>
    </location>
</feature>
<keyword evidence="9" id="KW-0812">Transmembrane</keyword>
<dbReference type="InterPro" id="IPR042235">
    <property type="entry name" value="ZP-C_dom"/>
</dbReference>